<evidence type="ECO:0000256" key="7">
    <source>
        <dbReference type="ARBA" id="ARBA00022723"/>
    </source>
</evidence>
<evidence type="ECO:0000256" key="6">
    <source>
        <dbReference type="ARBA" id="ARBA00022670"/>
    </source>
</evidence>
<gene>
    <name evidence="17" type="primary">LOC117573464</name>
</gene>
<keyword evidence="11" id="KW-0482">Metalloprotease</keyword>
<evidence type="ECO:0000256" key="12">
    <source>
        <dbReference type="ARBA" id="ARBA00023136"/>
    </source>
</evidence>
<keyword evidence="9" id="KW-0378">Hydrolase</keyword>
<keyword evidence="12" id="KW-0472">Membrane</keyword>
<evidence type="ECO:0000259" key="15">
    <source>
        <dbReference type="Pfam" id="PF01433"/>
    </source>
</evidence>
<dbReference type="PANTHER" id="PTHR11533:SF301">
    <property type="entry name" value="AMINOPEPTIDASE"/>
    <property type="match status" value="1"/>
</dbReference>
<dbReference type="OrthoDB" id="7873988at2759"/>
<dbReference type="GeneID" id="117573464"/>
<dbReference type="InterPro" id="IPR027268">
    <property type="entry name" value="Peptidase_M4/M1_CTD_sf"/>
</dbReference>
<evidence type="ECO:0000256" key="9">
    <source>
        <dbReference type="ARBA" id="ARBA00022801"/>
    </source>
</evidence>
<organism evidence="16 17">
    <name type="scientific">Drosophila albomicans</name>
    <name type="common">Fruit fly</name>
    <dbReference type="NCBI Taxonomy" id="7291"/>
    <lineage>
        <taxon>Eukaryota</taxon>
        <taxon>Metazoa</taxon>
        <taxon>Ecdysozoa</taxon>
        <taxon>Arthropoda</taxon>
        <taxon>Hexapoda</taxon>
        <taxon>Insecta</taxon>
        <taxon>Pterygota</taxon>
        <taxon>Neoptera</taxon>
        <taxon>Endopterygota</taxon>
        <taxon>Diptera</taxon>
        <taxon>Brachycera</taxon>
        <taxon>Muscomorpha</taxon>
        <taxon>Ephydroidea</taxon>
        <taxon>Drosophilidae</taxon>
        <taxon>Drosophila</taxon>
    </lineage>
</organism>
<evidence type="ECO:0000256" key="4">
    <source>
        <dbReference type="ARBA" id="ARBA00022475"/>
    </source>
</evidence>
<comment type="similarity">
    <text evidence="3">Belongs to the peptidase M1 family.</text>
</comment>
<dbReference type="GO" id="GO:0098552">
    <property type="term" value="C:side of membrane"/>
    <property type="evidence" value="ECO:0007669"/>
    <property type="project" value="UniProtKB-KW"/>
</dbReference>
<feature type="domain" description="Peptidase M1 membrane alanine aminopeptidase" evidence="15">
    <location>
        <begin position="20"/>
        <end position="210"/>
    </location>
</feature>
<dbReference type="SUPFAM" id="SSF55486">
    <property type="entry name" value="Metalloproteases ('zincins'), catalytic domain"/>
    <property type="match status" value="1"/>
</dbReference>
<sequence>MPYKQLGNEVLLFATKPWTFYINNMENWGLIIFREDMLIHKPGYTDGLKNIEFTIRMIAHEIAHMWFGNSVTLSWWSHFWLNEGFARFYEIFMTDLIYSNKYHMEEQFVVDNLQRILEKDAVATSLPLTSTEIAIQSSYVIDNESNLFPNDKGASIIRMWRSLMGSDNFNKSVNSYLKQYHLKNTNPRDLFAHLKQNWPAQPEVDLDTFFSDFTEQVGYPMVIVNITQDNQKIILHQKRFLYDYEDGSDATLRYTIPITITKNLDRSYYNLTPYTYFNKNETMVEIPFKEPIDWIILNNFQTNYYRVF</sequence>
<dbReference type="GO" id="GO:0043171">
    <property type="term" value="P:peptide catabolic process"/>
    <property type="evidence" value="ECO:0007669"/>
    <property type="project" value="TreeGrafter"/>
</dbReference>
<evidence type="ECO:0000256" key="5">
    <source>
        <dbReference type="ARBA" id="ARBA00022622"/>
    </source>
</evidence>
<evidence type="ECO:0000256" key="2">
    <source>
        <dbReference type="ARBA" id="ARBA00004609"/>
    </source>
</evidence>
<keyword evidence="13" id="KW-0325">Glycoprotein</keyword>
<comment type="cofactor">
    <cofactor evidence="1">
        <name>Zn(2+)</name>
        <dbReference type="ChEBI" id="CHEBI:29105"/>
    </cofactor>
</comment>
<dbReference type="GO" id="GO:0005615">
    <property type="term" value="C:extracellular space"/>
    <property type="evidence" value="ECO:0007669"/>
    <property type="project" value="TreeGrafter"/>
</dbReference>
<evidence type="ECO:0000256" key="8">
    <source>
        <dbReference type="ARBA" id="ARBA00022729"/>
    </source>
</evidence>
<comment type="subcellular location">
    <subcellularLocation>
        <location evidence="2">Cell membrane</location>
        <topology evidence="2">Lipid-anchor</topology>
        <topology evidence="2">GPI-anchor</topology>
    </subcellularLocation>
</comment>
<evidence type="ECO:0000256" key="1">
    <source>
        <dbReference type="ARBA" id="ARBA00001947"/>
    </source>
</evidence>
<dbReference type="GO" id="GO:0006508">
    <property type="term" value="P:proteolysis"/>
    <property type="evidence" value="ECO:0007669"/>
    <property type="project" value="UniProtKB-KW"/>
</dbReference>
<dbReference type="Pfam" id="PF01433">
    <property type="entry name" value="Peptidase_M1"/>
    <property type="match status" value="1"/>
</dbReference>
<dbReference type="Gene3D" id="1.10.390.10">
    <property type="entry name" value="Neutral Protease Domain 2"/>
    <property type="match status" value="1"/>
</dbReference>
<evidence type="ECO:0000313" key="17">
    <source>
        <dbReference type="RefSeq" id="XP_034112580.1"/>
    </source>
</evidence>
<evidence type="ECO:0000313" key="16">
    <source>
        <dbReference type="Proteomes" id="UP000515160"/>
    </source>
</evidence>
<dbReference type="InterPro" id="IPR001930">
    <property type="entry name" value="Peptidase_M1"/>
</dbReference>
<evidence type="ECO:0000256" key="10">
    <source>
        <dbReference type="ARBA" id="ARBA00022833"/>
    </source>
</evidence>
<reference evidence="17" key="1">
    <citation type="submission" date="2025-08" db="UniProtKB">
        <authorList>
            <consortium name="RefSeq"/>
        </authorList>
    </citation>
    <scope>IDENTIFICATION</scope>
    <source>
        <strain evidence="17">15112-1751.03</strain>
        <tissue evidence="17">Whole Adult</tissue>
    </source>
</reference>
<dbReference type="PRINTS" id="PR00756">
    <property type="entry name" value="ALADIPTASE"/>
</dbReference>
<dbReference type="InterPro" id="IPR014782">
    <property type="entry name" value="Peptidase_M1_dom"/>
</dbReference>
<accession>A0A6P8XMJ7</accession>
<keyword evidence="10" id="KW-0862">Zinc</keyword>
<keyword evidence="4" id="KW-1003">Cell membrane</keyword>
<dbReference type="Proteomes" id="UP000515160">
    <property type="component" value="Chromosome 2R"/>
</dbReference>
<proteinExistence type="inferred from homology"/>
<dbReference type="FunFam" id="2.60.40.1910:FF:000008">
    <property type="entry name" value="Aminopeptidase"/>
    <property type="match status" value="1"/>
</dbReference>
<dbReference type="PANTHER" id="PTHR11533">
    <property type="entry name" value="PROTEASE M1 ZINC METALLOPROTEASE"/>
    <property type="match status" value="1"/>
</dbReference>
<dbReference type="Gene3D" id="2.60.40.1910">
    <property type="match status" value="1"/>
</dbReference>
<keyword evidence="16" id="KW-1185">Reference proteome</keyword>
<evidence type="ECO:0000256" key="13">
    <source>
        <dbReference type="ARBA" id="ARBA00023180"/>
    </source>
</evidence>
<dbReference type="GO" id="GO:0005737">
    <property type="term" value="C:cytoplasm"/>
    <property type="evidence" value="ECO:0007669"/>
    <property type="project" value="TreeGrafter"/>
</dbReference>
<evidence type="ECO:0000256" key="3">
    <source>
        <dbReference type="ARBA" id="ARBA00010136"/>
    </source>
</evidence>
<name>A0A6P8XMJ7_DROAB</name>
<keyword evidence="5" id="KW-0336">GPI-anchor</keyword>
<keyword evidence="6" id="KW-0645">Protease</keyword>
<dbReference type="GO" id="GO:0008270">
    <property type="term" value="F:zinc ion binding"/>
    <property type="evidence" value="ECO:0007669"/>
    <property type="project" value="InterPro"/>
</dbReference>
<dbReference type="InterPro" id="IPR050344">
    <property type="entry name" value="Peptidase_M1_aminopeptidases"/>
</dbReference>
<evidence type="ECO:0000256" key="11">
    <source>
        <dbReference type="ARBA" id="ARBA00023049"/>
    </source>
</evidence>
<evidence type="ECO:0000256" key="14">
    <source>
        <dbReference type="ARBA" id="ARBA00023288"/>
    </source>
</evidence>
<keyword evidence="14" id="KW-0449">Lipoprotein</keyword>
<keyword evidence="7" id="KW-0479">Metal-binding</keyword>
<keyword evidence="8" id="KW-0732">Signal</keyword>
<protein>
    <submittedName>
        <fullName evidence="17">Aminopeptidase N-like</fullName>
    </submittedName>
</protein>
<dbReference type="AlphaFoldDB" id="A0A6P8XMJ7"/>
<dbReference type="GO" id="GO:0070006">
    <property type="term" value="F:metalloaminopeptidase activity"/>
    <property type="evidence" value="ECO:0007669"/>
    <property type="project" value="TreeGrafter"/>
</dbReference>
<dbReference type="RefSeq" id="XP_034112580.1">
    <property type="nucleotide sequence ID" value="XM_034256689.1"/>
</dbReference>
<dbReference type="GO" id="GO:0042277">
    <property type="term" value="F:peptide binding"/>
    <property type="evidence" value="ECO:0007669"/>
    <property type="project" value="TreeGrafter"/>
</dbReference>
<dbReference type="GO" id="GO:0005886">
    <property type="term" value="C:plasma membrane"/>
    <property type="evidence" value="ECO:0007669"/>
    <property type="project" value="UniProtKB-SubCell"/>
</dbReference>